<dbReference type="InterPro" id="IPR039537">
    <property type="entry name" value="Retrotran_Ty1/copia-like"/>
</dbReference>
<dbReference type="GO" id="GO:0046872">
    <property type="term" value="F:metal ion binding"/>
    <property type="evidence" value="ECO:0007669"/>
    <property type="project" value="UniProtKB-KW"/>
</dbReference>
<keyword evidence="3" id="KW-0378">Hydrolase</keyword>
<evidence type="ECO:0000256" key="1">
    <source>
        <dbReference type="ARBA" id="ARBA00022670"/>
    </source>
</evidence>
<dbReference type="PANTHER" id="PTHR42648">
    <property type="entry name" value="TRANSPOSASE, PUTATIVE-RELATED"/>
    <property type="match status" value="1"/>
</dbReference>
<comment type="caution">
    <text evidence="5">The sequence shown here is derived from an EMBL/GenBank/DDBJ whole genome shotgun (WGS) entry which is preliminary data.</text>
</comment>
<dbReference type="SUPFAM" id="SSF53098">
    <property type="entry name" value="Ribonuclease H-like"/>
    <property type="match status" value="1"/>
</dbReference>
<dbReference type="GO" id="GO:0006508">
    <property type="term" value="P:proteolysis"/>
    <property type="evidence" value="ECO:0007669"/>
    <property type="project" value="UniProtKB-KW"/>
</dbReference>
<dbReference type="InterPro" id="IPR012337">
    <property type="entry name" value="RNaseH-like_sf"/>
</dbReference>
<feature type="domain" description="Integrase catalytic" evidence="4">
    <location>
        <begin position="659"/>
        <end position="734"/>
    </location>
</feature>
<accession>A0A6L2PBQ5</accession>
<dbReference type="InterPro" id="IPR013103">
    <property type="entry name" value="RVT_2"/>
</dbReference>
<keyword evidence="2" id="KW-0479">Metal-binding</keyword>
<dbReference type="InterPro" id="IPR036397">
    <property type="entry name" value="RNaseH_sf"/>
</dbReference>
<dbReference type="Pfam" id="PF07727">
    <property type="entry name" value="RVT_2"/>
    <property type="match status" value="1"/>
</dbReference>
<keyword evidence="1" id="KW-0645">Protease</keyword>
<dbReference type="GO" id="GO:0015074">
    <property type="term" value="P:DNA integration"/>
    <property type="evidence" value="ECO:0007669"/>
    <property type="project" value="InterPro"/>
</dbReference>
<dbReference type="GO" id="GO:0008233">
    <property type="term" value="F:peptidase activity"/>
    <property type="evidence" value="ECO:0007669"/>
    <property type="project" value="UniProtKB-KW"/>
</dbReference>
<dbReference type="Pfam" id="PF22936">
    <property type="entry name" value="Pol_BBD"/>
    <property type="match status" value="1"/>
</dbReference>
<dbReference type="EMBL" id="BKCJ010011005">
    <property type="protein sequence ID" value="GEU94135.1"/>
    <property type="molecule type" value="Genomic_DNA"/>
</dbReference>
<dbReference type="AlphaFoldDB" id="A0A6L2PBQ5"/>
<proteinExistence type="predicted"/>
<protein>
    <submittedName>
        <fullName evidence="5">Ribonuclease H-like domain, reverse transcriptase, RNA-dependent DNA polymerase</fullName>
    </submittedName>
</protein>
<evidence type="ECO:0000313" key="5">
    <source>
        <dbReference type="EMBL" id="GEU94135.1"/>
    </source>
</evidence>
<dbReference type="InterPro" id="IPR054722">
    <property type="entry name" value="PolX-like_BBD"/>
</dbReference>
<evidence type="ECO:0000259" key="4">
    <source>
        <dbReference type="PROSITE" id="PS50994"/>
    </source>
</evidence>
<name>A0A6L2PBQ5_TANCI</name>
<evidence type="ECO:0000256" key="3">
    <source>
        <dbReference type="ARBA" id="ARBA00022801"/>
    </source>
</evidence>
<dbReference type="Gene3D" id="3.30.420.10">
    <property type="entry name" value="Ribonuclease H-like superfamily/Ribonuclease H"/>
    <property type="match status" value="1"/>
</dbReference>
<gene>
    <name evidence="5" type="ORF">Tci_066113</name>
</gene>
<dbReference type="PANTHER" id="PTHR42648:SF32">
    <property type="entry name" value="RIBONUCLEASE H-LIKE DOMAIN, GAG-PRE-INTEGRASE DOMAIN PROTEIN-RELATED"/>
    <property type="match status" value="1"/>
</dbReference>
<dbReference type="InterPro" id="IPR001584">
    <property type="entry name" value="Integrase_cat-core"/>
</dbReference>
<evidence type="ECO:0000256" key="2">
    <source>
        <dbReference type="ARBA" id="ARBA00022723"/>
    </source>
</evidence>
<sequence>MVLNNKGKITSPKEIRLVWDNTARVYHQNKLTHPHSKRNFVPATVLTKSGQVPVNAAKQSFHKALASVSAARPVNTVASRPNVNNEFPTTYSYFKAHSLVRRPFNQKSAAKTNIFNEKVNTTKVNNVTTAGPKAVVSAVEGNKNNGNPQYALQDQGIFDSGCSRHMTGNKSYLTDYQEINGGFVAFGRNAKGGKIIGKEVRFAITNDGTGGSKSGKERFQKFANNSGVIGNQTNGNAGTKANIDAGKARKKIILDSQYVFLPLLTSDSLAKEGDKNNQENDLRGQEEAFRKQLEQESKRLFSQGAANTNNTNRLNTVSSLVNAVSSSFTTADPGKERAQRNKFESVFGQDKDANGNMIFTLVSAGGSNYVNLGGLILVNAATLPNDDIPTDHIMHDLKDTADLQDTRIFSGAYDDEVEGVEADFNNLKLTTFVYRNKKDERGIVVRNNARSVVQGYTQEEGINYDKVFDLVARIEAIRIFLAYASYMGFIVYQVDVKSAFLYGIIVEEVYLCQPPGFEDPHFLDKVYKVYIDDIIFGSTKKSLCTEFEGLMYKKFQMSSMGELTFFLGLQVMQRDDGIFISQDKYVTDILKKFAFSSLKTSSTPIESNKALLKDEEAEDMDVHLYRSMIRTLMYLTAFKPDIMSAVCACIENQMDHKVKTIRCDNKTEFKNRIMNEFCEMKGIRREFSVAKTSQQNGLAERKNRSLIEAARTMLVDSKLPTTFWAEAVNTACYV</sequence>
<dbReference type="GO" id="GO:0003964">
    <property type="term" value="F:RNA-directed DNA polymerase activity"/>
    <property type="evidence" value="ECO:0007669"/>
    <property type="project" value="UniProtKB-KW"/>
</dbReference>
<dbReference type="GO" id="GO:0003676">
    <property type="term" value="F:nucleic acid binding"/>
    <property type="evidence" value="ECO:0007669"/>
    <property type="project" value="InterPro"/>
</dbReference>
<keyword evidence="5" id="KW-0808">Transferase</keyword>
<dbReference type="PROSITE" id="PS50994">
    <property type="entry name" value="INTEGRASE"/>
    <property type="match status" value="1"/>
</dbReference>
<keyword evidence="5" id="KW-0548">Nucleotidyltransferase</keyword>
<keyword evidence="5" id="KW-0695">RNA-directed DNA polymerase</keyword>
<organism evidence="5">
    <name type="scientific">Tanacetum cinerariifolium</name>
    <name type="common">Dalmatian daisy</name>
    <name type="synonym">Chrysanthemum cinerariifolium</name>
    <dbReference type="NCBI Taxonomy" id="118510"/>
    <lineage>
        <taxon>Eukaryota</taxon>
        <taxon>Viridiplantae</taxon>
        <taxon>Streptophyta</taxon>
        <taxon>Embryophyta</taxon>
        <taxon>Tracheophyta</taxon>
        <taxon>Spermatophyta</taxon>
        <taxon>Magnoliopsida</taxon>
        <taxon>eudicotyledons</taxon>
        <taxon>Gunneridae</taxon>
        <taxon>Pentapetalae</taxon>
        <taxon>asterids</taxon>
        <taxon>campanulids</taxon>
        <taxon>Asterales</taxon>
        <taxon>Asteraceae</taxon>
        <taxon>Asteroideae</taxon>
        <taxon>Anthemideae</taxon>
        <taxon>Anthemidinae</taxon>
        <taxon>Tanacetum</taxon>
    </lineage>
</organism>
<reference evidence="5" key="1">
    <citation type="journal article" date="2019" name="Sci. Rep.">
        <title>Draft genome of Tanacetum cinerariifolium, the natural source of mosquito coil.</title>
        <authorList>
            <person name="Yamashiro T."/>
            <person name="Shiraishi A."/>
            <person name="Satake H."/>
            <person name="Nakayama K."/>
        </authorList>
    </citation>
    <scope>NUCLEOTIDE SEQUENCE</scope>
</reference>